<dbReference type="GO" id="GO:0042273">
    <property type="term" value="P:ribosomal large subunit biogenesis"/>
    <property type="evidence" value="ECO:0007669"/>
    <property type="project" value="InterPro"/>
</dbReference>
<dbReference type="Proteomes" id="UP000678393">
    <property type="component" value="Unassembled WGS sequence"/>
</dbReference>
<dbReference type="Pfam" id="PF00400">
    <property type="entry name" value="WD40"/>
    <property type="match status" value="1"/>
</dbReference>
<gene>
    <name evidence="2" type="ORF">CUNI_LOCUS7904</name>
</gene>
<feature type="region of interest" description="Disordered" evidence="1">
    <location>
        <begin position="386"/>
        <end position="408"/>
    </location>
</feature>
<dbReference type="OrthoDB" id="18388at2759"/>
<reference evidence="2" key="1">
    <citation type="submission" date="2021-04" db="EMBL/GenBank/DDBJ databases">
        <authorList>
            <consortium name="Molecular Ecology Group"/>
        </authorList>
    </citation>
    <scope>NUCLEOTIDE SEQUENCE</scope>
</reference>
<dbReference type="Gene3D" id="2.130.10.10">
    <property type="entry name" value="YVTN repeat-like/Quinoprotein amine dehydrogenase"/>
    <property type="match status" value="2"/>
</dbReference>
<dbReference type="PANTHER" id="PTHR16038:SF4">
    <property type="entry name" value="WD REPEAT-CONTAINING PROTEIN 74"/>
    <property type="match status" value="1"/>
</dbReference>
<evidence type="ECO:0008006" key="4">
    <source>
        <dbReference type="Google" id="ProtNLM"/>
    </source>
</evidence>
<comment type="caution">
    <text evidence="2">The sequence shown here is derived from an EMBL/GenBank/DDBJ whole genome shotgun (WGS) entry which is preliminary data.</text>
</comment>
<dbReference type="SUPFAM" id="SSF50978">
    <property type="entry name" value="WD40 repeat-like"/>
    <property type="match status" value="1"/>
</dbReference>
<organism evidence="2 3">
    <name type="scientific">Candidula unifasciata</name>
    <dbReference type="NCBI Taxonomy" id="100452"/>
    <lineage>
        <taxon>Eukaryota</taxon>
        <taxon>Metazoa</taxon>
        <taxon>Spiralia</taxon>
        <taxon>Lophotrochozoa</taxon>
        <taxon>Mollusca</taxon>
        <taxon>Gastropoda</taxon>
        <taxon>Heterobranchia</taxon>
        <taxon>Euthyneura</taxon>
        <taxon>Panpulmonata</taxon>
        <taxon>Eupulmonata</taxon>
        <taxon>Stylommatophora</taxon>
        <taxon>Helicina</taxon>
        <taxon>Helicoidea</taxon>
        <taxon>Geomitridae</taxon>
        <taxon>Candidula</taxon>
    </lineage>
</organism>
<feature type="compositionally biased region" description="Basic residues" evidence="1">
    <location>
        <begin position="396"/>
        <end position="408"/>
    </location>
</feature>
<dbReference type="InterPro" id="IPR037379">
    <property type="entry name" value="WDR74/Nsa1"/>
</dbReference>
<dbReference type="SMART" id="SM00320">
    <property type="entry name" value="WD40"/>
    <property type="match status" value="4"/>
</dbReference>
<dbReference type="EMBL" id="CAJHNH020001265">
    <property type="protein sequence ID" value="CAG5122346.1"/>
    <property type="molecule type" value="Genomic_DNA"/>
</dbReference>
<protein>
    <recommendedName>
        <fullName evidence="4">WD repeat-containing protein 74</fullName>
    </recommendedName>
</protein>
<feature type="region of interest" description="Disordered" evidence="1">
    <location>
        <begin position="347"/>
        <end position="372"/>
    </location>
</feature>
<feature type="compositionally biased region" description="Acidic residues" evidence="1">
    <location>
        <begin position="363"/>
        <end position="372"/>
    </location>
</feature>
<name>A0A8S3Z6E4_9EUPU</name>
<evidence type="ECO:0000313" key="2">
    <source>
        <dbReference type="EMBL" id="CAG5122346.1"/>
    </source>
</evidence>
<keyword evidence="3" id="KW-1185">Reference proteome</keyword>
<dbReference type="InterPro" id="IPR015943">
    <property type="entry name" value="WD40/YVTN_repeat-like_dom_sf"/>
</dbReference>
<accession>A0A8S3Z6E4</accession>
<dbReference type="GO" id="GO:0030687">
    <property type="term" value="C:preribosome, large subunit precursor"/>
    <property type="evidence" value="ECO:0007669"/>
    <property type="project" value="TreeGrafter"/>
</dbReference>
<dbReference type="PANTHER" id="PTHR16038">
    <property type="entry name" value="NOP SEVEN ASSOCIATED PROTEIN 1"/>
    <property type="match status" value="1"/>
</dbReference>
<sequence>MCPLINSASLQEYPFDIYVGTSTGFLKGCKLDKQKAYNINIVAASTARESEITCVDWWNNNVSCLLTARRDGRVFSLNPQTGMSVRVPVHIPDGSPTIKRVQGDDKLTLTGWSNGTVSGGTVDLLSEHVSVADEGSALEPAVLIRAGSELSCMDYSASHLLATGGKENPLKIWDITSTQQPIFCAKNVKNDFLNLRVPVWVTHAEFLPGSKKIVTSTGYSQIRLYDTSTPQRRPVIEVQLNDKNKKYPITALAKIPNCDLQFVVGTTVGTLALADLRKQAIVKHFKAGTGGGITDVKCHPSSPTFASGSIDGYVHCFDLNTSKKVHSMYLHSPVNCLLFSPEVSPSGQKNQELSEEVCRSEQAESEDVEQEADDVWDQLQVVRMKKHKLTSASDRPKKKKKLTRLAVK</sequence>
<dbReference type="InterPro" id="IPR036322">
    <property type="entry name" value="WD40_repeat_dom_sf"/>
</dbReference>
<dbReference type="AlphaFoldDB" id="A0A8S3Z6E4"/>
<dbReference type="GO" id="GO:0005730">
    <property type="term" value="C:nucleolus"/>
    <property type="evidence" value="ECO:0007669"/>
    <property type="project" value="InterPro"/>
</dbReference>
<proteinExistence type="predicted"/>
<evidence type="ECO:0000313" key="3">
    <source>
        <dbReference type="Proteomes" id="UP000678393"/>
    </source>
</evidence>
<evidence type="ECO:0000256" key="1">
    <source>
        <dbReference type="SAM" id="MobiDB-lite"/>
    </source>
</evidence>
<dbReference type="InterPro" id="IPR001680">
    <property type="entry name" value="WD40_rpt"/>
</dbReference>